<dbReference type="PANTHER" id="PTHR42733">
    <property type="entry name" value="DJ-1 PROTEIN"/>
    <property type="match status" value="1"/>
</dbReference>
<evidence type="ECO:0000259" key="2">
    <source>
        <dbReference type="Pfam" id="PF01965"/>
    </source>
</evidence>
<protein>
    <recommendedName>
        <fullName evidence="2">DJ-1/PfpI domain-containing protein</fullName>
    </recommendedName>
</protein>
<feature type="domain" description="DJ-1/PfpI" evidence="2">
    <location>
        <begin position="13"/>
        <end position="132"/>
    </location>
</feature>
<dbReference type="PANTHER" id="PTHR42733:SF8">
    <property type="entry name" value="DJ-1 PROTEIN HOMOLOG F"/>
    <property type="match status" value="1"/>
</dbReference>
<feature type="domain" description="DJ-1/PfpI" evidence="2">
    <location>
        <begin position="156"/>
        <end position="332"/>
    </location>
</feature>
<dbReference type="InterPro" id="IPR029062">
    <property type="entry name" value="Class_I_gatase-like"/>
</dbReference>
<dbReference type="Gene3D" id="3.40.50.880">
    <property type="match status" value="2"/>
</dbReference>
<accession>A0A565BWF0</accession>
<dbReference type="PROSITE" id="PS00414">
    <property type="entry name" value="PROFILIN"/>
    <property type="match status" value="1"/>
</dbReference>
<dbReference type="GO" id="GO:0003779">
    <property type="term" value="F:actin binding"/>
    <property type="evidence" value="ECO:0007669"/>
    <property type="project" value="InterPro"/>
</dbReference>
<organism evidence="3 4">
    <name type="scientific">Arabis nemorensis</name>
    <dbReference type="NCBI Taxonomy" id="586526"/>
    <lineage>
        <taxon>Eukaryota</taxon>
        <taxon>Viridiplantae</taxon>
        <taxon>Streptophyta</taxon>
        <taxon>Embryophyta</taxon>
        <taxon>Tracheophyta</taxon>
        <taxon>Spermatophyta</taxon>
        <taxon>Magnoliopsida</taxon>
        <taxon>eudicotyledons</taxon>
        <taxon>Gunneridae</taxon>
        <taxon>Pentapetalae</taxon>
        <taxon>rosids</taxon>
        <taxon>malvids</taxon>
        <taxon>Brassicales</taxon>
        <taxon>Brassicaceae</taxon>
        <taxon>Arabideae</taxon>
        <taxon>Arabis</taxon>
    </lineage>
</organism>
<comment type="similarity">
    <text evidence="1">Belongs to the peptidase C56 family.</text>
</comment>
<dbReference type="InterPro" id="IPR006286">
    <property type="entry name" value="C56_PfpI-like"/>
</dbReference>
<dbReference type="InterPro" id="IPR002818">
    <property type="entry name" value="DJ-1/PfpI"/>
</dbReference>
<dbReference type="InterPro" id="IPR027310">
    <property type="entry name" value="Profilin_CS"/>
</dbReference>
<dbReference type="SUPFAM" id="SSF52317">
    <property type="entry name" value="Class I glutamine amidotransferase-like"/>
    <property type="match status" value="2"/>
</dbReference>
<name>A0A565BWF0_9BRAS</name>
<dbReference type="Proteomes" id="UP000489600">
    <property type="component" value="Unassembled WGS sequence"/>
</dbReference>
<dbReference type="OrthoDB" id="543156at2759"/>
<comment type="caution">
    <text evidence="3">The sequence shown here is derived from an EMBL/GenBank/DDBJ whole genome shotgun (WGS) entry which is preliminary data.</text>
</comment>
<evidence type="ECO:0000313" key="4">
    <source>
        <dbReference type="Proteomes" id="UP000489600"/>
    </source>
</evidence>
<reference evidence="3" key="1">
    <citation type="submission" date="2019-07" db="EMBL/GenBank/DDBJ databases">
        <authorList>
            <person name="Dittberner H."/>
        </authorList>
    </citation>
    <scope>NUCLEOTIDE SEQUENCE [LARGE SCALE GENOMIC DNA]</scope>
</reference>
<dbReference type="AlphaFoldDB" id="A0A565BWF0"/>
<dbReference type="CDD" id="cd03169">
    <property type="entry name" value="GATase1_PfpI_1"/>
    <property type="match status" value="1"/>
</dbReference>
<sequence length="342" mass="36996">MAWQTYTELVVDHLTLNANFDDVIPDQYDAIYVPGGRFTELLSADEKCVSLVARFAELKKLIITSCHSQLFLAAAGLLTGGMKCTAYGSLKPLIELSGGAWWEKPGVQSILDITDCLKDGNFVSTLGWPTLGHTLRVLLESLGSKISSSKETQTSFLFLIGDCVEDYSINVPFRAFQALGCKVDAVSPNKKRGEKCATIVHDLEDGKQLPTEKFGHNFYVTVAWEDISVDDYDCIVVPGGRSPELLVMNEKAVGLVNKFVEKGKFVAAIGMGNWLLAATGALKKKRCASSYGTKVAVKVAGGEIVESERCVTDDKLVTAATTSDLPVFLYALSTALGLSVVF</sequence>
<keyword evidence="4" id="KW-1185">Reference proteome</keyword>
<dbReference type="EMBL" id="CABITT030000005">
    <property type="protein sequence ID" value="VVB05675.1"/>
    <property type="molecule type" value="Genomic_DNA"/>
</dbReference>
<evidence type="ECO:0000313" key="3">
    <source>
        <dbReference type="EMBL" id="VVB05675.1"/>
    </source>
</evidence>
<dbReference type="Pfam" id="PF01965">
    <property type="entry name" value="DJ-1_PfpI"/>
    <property type="match status" value="2"/>
</dbReference>
<evidence type="ECO:0000256" key="1">
    <source>
        <dbReference type="ARBA" id="ARBA00008542"/>
    </source>
</evidence>
<proteinExistence type="inferred from homology"/>
<gene>
    <name evidence="3" type="ORF">ANE_LOCUS16119</name>
</gene>